<keyword evidence="2 7" id="KW-0813">Transport</keyword>
<feature type="transmembrane region" description="Helical" evidence="7">
    <location>
        <begin position="133"/>
        <end position="152"/>
    </location>
</feature>
<reference evidence="10 11" key="1">
    <citation type="submission" date="2014-10" db="EMBL/GenBank/DDBJ databases">
        <title>Genome sequence of Micropolyspora internatus JCM3315.</title>
        <authorList>
            <person name="Shin S.-K."/>
            <person name="Yi H."/>
        </authorList>
    </citation>
    <scope>NUCLEOTIDE SEQUENCE [LARGE SCALE GENOMIC DNA]</scope>
    <source>
        <strain evidence="10 11">JCM 3315</strain>
    </source>
</reference>
<evidence type="ECO:0000256" key="3">
    <source>
        <dbReference type="ARBA" id="ARBA00022475"/>
    </source>
</evidence>
<evidence type="ECO:0000256" key="8">
    <source>
        <dbReference type="SAM" id="MobiDB-lite"/>
    </source>
</evidence>
<evidence type="ECO:0000313" key="10">
    <source>
        <dbReference type="EMBL" id="KHF43017.1"/>
    </source>
</evidence>
<dbReference type="GO" id="GO:0055085">
    <property type="term" value="P:transmembrane transport"/>
    <property type="evidence" value="ECO:0007669"/>
    <property type="project" value="InterPro"/>
</dbReference>
<dbReference type="InterPro" id="IPR000515">
    <property type="entry name" value="MetI-like"/>
</dbReference>
<keyword evidence="6 7" id="KW-0472">Membrane</keyword>
<dbReference type="PANTHER" id="PTHR30151:SF0">
    <property type="entry name" value="ABC TRANSPORTER PERMEASE PROTEIN MJ0413-RELATED"/>
    <property type="match status" value="1"/>
</dbReference>
<dbReference type="PROSITE" id="PS50928">
    <property type="entry name" value="ABC_TM1"/>
    <property type="match status" value="1"/>
</dbReference>
<comment type="subcellular location">
    <subcellularLocation>
        <location evidence="1 7">Cell membrane</location>
        <topology evidence="1 7">Multi-pass membrane protein</topology>
    </subcellularLocation>
</comment>
<feature type="region of interest" description="Disordered" evidence="8">
    <location>
        <begin position="1"/>
        <end position="23"/>
    </location>
</feature>
<accession>A0A837D5T1</accession>
<gene>
    <name evidence="10" type="ORF">MINT15_32190</name>
</gene>
<evidence type="ECO:0000256" key="2">
    <source>
        <dbReference type="ARBA" id="ARBA00022448"/>
    </source>
</evidence>
<keyword evidence="5 7" id="KW-1133">Transmembrane helix</keyword>
<feature type="transmembrane region" description="Helical" evidence="7">
    <location>
        <begin position="198"/>
        <end position="229"/>
    </location>
</feature>
<feature type="transmembrane region" description="Helical" evidence="7">
    <location>
        <begin position="158"/>
        <end position="177"/>
    </location>
</feature>
<keyword evidence="4 7" id="KW-0812">Transmembrane</keyword>
<organism evidence="10 11">
    <name type="scientific">Saccharomonospora viridis</name>
    <dbReference type="NCBI Taxonomy" id="1852"/>
    <lineage>
        <taxon>Bacteria</taxon>
        <taxon>Bacillati</taxon>
        <taxon>Actinomycetota</taxon>
        <taxon>Actinomycetes</taxon>
        <taxon>Pseudonocardiales</taxon>
        <taxon>Pseudonocardiaceae</taxon>
        <taxon>Saccharomonospora</taxon>
    </lineage>
</organism>
<dbReference type="AlphaFoldDB" id="A0A837D5T1"/>
<evidence type="ECO:0000256" key="6">
    <source>
        <dbReference type="ARBA" id="ARBA00023136"/>
    </source>
</evidence>
<dbReference type="InterPro" id="IPR035906">
    <property type="entry name" value="MetI-like_sf"/>
</dbReference>
<proteinExistence type="inferred from homology"/>
<keyword evidence="3" id="KW-1003">Cell membrane</keyword>
<sequence length="283" mass="29684">MSAPTVPEKKIEIGRRSPGSTGGVPARVSVARRVGWALSGVLVRSIAILVLLAGWEFAPAVGLVDSTFLPPFSEVVVELGELIGNGQLLQHVQASLTRSLSGFGIAVAIAVPLGIVIGWYKVISDVLTPLVQLFLNTAALALLPVFVLLLGIGETSKIAIVVYACTWPILLNTITAVRNVDPILLKLGRSLNLPPLTLFGKVVLPASIPTIFTGLRLAGAAAIVVVIAAEMVGAKAGLGFLINDAQYNFAVPSMYAGIVTIAVVGVGFNQLLVGVERRLTRWQ</sequence>
<evidence type="ECO:0000256" key="4">
    <source>
        <dbReference type="ARBA" id="ARBA00022692"/>
    </source>
</evidence>
<dbReference type="Proteomes" id="UP000030848">
    <property type="component" value="Unassembled WGS sequence"/>
</dbReference>
<dbReference type="OrthoDB" id="3173654at2"/>
<dbReference type="Gene3D" id="1.10.3720.10">
    <property type="entry name" value="MetI-like"/>
    <property type="match status" value="1"/>
</dbReference>
<evidence type="ECO:0000259" key="9">
    <source>
        <dbReference type="PROSITE" id="PS50928"/>
    </source>
</evidence>
<dbReference type="SUPFAM" id="SSF161098">
    <property type="entry name" value="MetI-like"/>
    <property type="match status" value="1"/>
</dbReference>
<dbReference type="CDD" id="cd06261">
    <property type="entry name" value="TM_PBP2"/>
    <property type="match status" value="1"/>
</dbReference>
<feature type="transmembrane region" description="Helical" evidence="7">
    <location>
        <begin position="100"/>
        <end position="121"/>
    </location>
</feature>
<name>A0A837D5T1_9PSEU</name>
<comment type="similarity">
    <text evidence="7">Belongs to the binding-protein-dependent transport system permease family.</text>
</comment>
<evidence type="ECO:0000313" key="11">
    <source>
        <dbReference type="Proteomes" id="UP000030848"/>
    </source>
</evidence>
<feature type="domain" description="ABC transmembrane type-1" evidence="9">
    <location>
        <begin position="92"/>
        <end position="272"/>
    </location>
</feature>
<dbReference type="EMBL" id="JRZE01000006">
    <property type="protein sequence ID" value="KHF43017.1"/>
    <property type="molecule type" value="Genomic_DNA"/>
</dbReference>
<feature type="transmembrane region" description="Helical" evidence="7">
    <location>
        <begin position="249"/>
        <end position="273"/>
    </location>
</feature>
<dbReference type="GO" id="GO:0005886">
    <property type="term" value="C:plasma membrane"/>
    <property type="evidence" value="ECO:0007669"/>
    <property type="project" value="UniProtKB-SubCell"/>
</dbReference>
<evidence type="ECO:0000256" key="5">
    <source>
        <dbReference type="ARBA" id="ARBA00022989"/>
    </source>
</evidence>
<dbReference type="Pfam" id="PF00528">
    <property type="entry name" value="BPD_transp_1"/>
    <property type="match status" value="1"/>
</dbReference>
<comment type="caution">
    <text evidence="10">The sequence shown here is derived from an EMBL/GenBank/DDBJ whole genome shotgun (WGS) entry which is preliminary data.</text>
</comment>
<protein>
    <submittedName>
        <fullName evidence="10">ABC transporter permease</fullName>
    </submittedName>
</protein>
<evidence type="ECO:0000256" key="1">
    <source>
        <dbReference type="ARBA" id="ARBA00004651"/>
    </source>
</evidence>
<evidence type="ECO:0000256" key="7">
    <source>
        <dbReference type="RuleBase" id="RU363032"/>
    </source>
</evidence>
<dbReference type="PANTHER" id="PTHR30151">
    <property type="entry name" value="ALKANE SULFONATE ABC TRANSPORTER-RELATED, MEMBRANE SUBUNIT"/>
    <property type="match status" value="1"/>
</dbReference>
<dbReference type="OMA" id="TRWETLC"/>
<dbReference type="RefSeq" id="WP_015786149.1">
    <property type="nucleotide sequence ID" value="NZ_CALJZO010000056.1"/>
</dbReference>